<dbReference type="InterPro" id="IPR001466">
    <property type="entry name" value="Beta-lactam-related"/>
</dbReference>
<dbReference type="InterPro" id="IPR012338">
    <property type="entry name" value="Beta-lactam/transpept-like"/>
</dbReference>
<dbReference type="Gene3D" id="3.40.710.10">
    <property type="entry name" value="DD-peptidase/beta-lactamase superfamily"/>
    <property type="match status" value="1"/>
</dbReference>
<proteinExistence type="predicted"/>
<reference evidence="2 3" key="1">
    <citation type="submission" date="2017-08" db="EMBL/GenBank/DDBJ databases">
        <title>Fine stratification of microbial communities through a metagenomic profile of the photic zone.</title>
        <authorList>
            <person name="Haro-Moreno J.M."/>
            <person name="Lopez-Perez M."/>
            <person name="De La Torre J."/>
            <person name="Picazo A."/>
            <person name="Camacho A."/>
            <person name="Rodriguez-Valera F."/>
        </authorList>
    </citation>
    <scope>NUCLEOTIDE SEQUENCE [LARGE SCALE GENOMIC DNA]</scope>
    <source>
        <strain evidence="2">MED-G24</strain>
    </source>
</reference>
<dbReference type="SUPFAM" id="SSF56601">
    <property type="entry name" value="beta-lactamase/transpeptidase-like"/>
    <property type="match status" value="1"/>
</dbReference>
<dbReference type="Proteomes" id="UP000219327">
    <property type="component" value="Unassembled WGS sequence"/>
</dbReference>
<dbReference type="EMBL" id="NTKD01000008">
    <property type="protein sequence ID" value="PDH40814.1"/>
    <property type="molecule type" value="Genomic_DNA"/>
</dbReference>
<dbReference type="PANTHER" id="PTHR46825">
    <property type="entry name" value="D-ALANYL-D-ALANINE-CARBOXYPEPTIDASE/ENDOPEPTIDASE AMPH"/>
    <property type="match status" value="1"/>
</dbReference>
<organism evidence="2 3">
    <name type="scientific">OM182 bacterium MED-G24</name>
    <dbReference type="NCBI Taxonomy" id="1986255"/>
    <lineage>
        <taxon>Bacteria</taxon>
        <taxon>Pseudomonadati</taxon>
        <taxon>Pseudomonadota</taxon>
        <taxon>Gammaproteobacteria</taxon>
        <taxon>OMG group</taxon>
        <taxon>OM182 clade</taxon>
    </lineage>
</organism>
<dbReference type="PANTHER" id="PTHR46825:SF9">
    <property type="entry name" value="BETA-LACTAMASE-RELATED DOMAIN-CONTAINING PROTEIN"/>
    <property type="match status" value="1"/>
</dbReference>
<dbReference type="AlphaFoldDB" id="A0A2A5WX93"/>
<name>A0A2A5WX93_9GAMM</name>
<comment type="caution">
    <text evidence="2">The sequence shown here is derived from an EMBL/GenBank/DDBJ whole genome shotgun (WGS) entry which is preliminary data.</text>
</comment>
<evidence type="ECO:0000259" key="1">
    <source>
        <dbReference type="Pfam" id="PF00144"/>
    </source>
</evidence>
<gene>
    <name evidence="2" type="ORF">CNE99_02645</name>
</gene>
<dbReference type="InterPro" id="IPR050491">
    <property type="entry name" value="AmpC-like"/>
</dbReference>
<protein>
    <recommendedName>
        <fullName evidence="1">Beta-lactamase-related domain-containing protein</fullName>
    </recommendedName>
</protein>
<feature type="domain" description="Beta-lactamase-related" evidence="1">
    <location>
        <begin position="8"/>
        <end position="157"/>
    </location>
</feature>
<evidence type="ECO:0000313" key="2">
    <source>
        <dbReference type="EMBL" id="PDH40814.1"/>
    </source>
</evidence>
<accession>A0A2A5WX93</accession>
<dbReference type="Pfam" id="PF00144">
    <property type="entry name" value="Beta-lactamase"/>
    <property type="match status" value="1"/>
</dbReference>
<sequence>MSPVIVWRMADDQIPDVVLVVVKGARVVLSGGYGGADIGTGRPVLPDQTRFRLASLSKPFTALPAARLSDRGQLDLDADIRQYLDDEIPVIACPGSVTTRQLLTHTAVFDNTDIGDAAYHNANVITLVEYVSERMIRQTSAPGHRFKYANPGYALAGR</sequence>
<evidence type="ECO:0000313" key="3">
    <source>
        <dbReference type="Proteomes" id="UP000219327"/>
    </source>
</evidence>